<feature type="domain" description="GTP cyclohydrolase I" evidence="12">
    <location>
        <begin position="175"/>
        <end position="307"/>
    </location>
</feature>
<evidence type="ECO:0000256" key="4">
    <source>
        <dbReference type="ARBA" id="ARBA00012715"/>
    </source>
</evidence>
<dbReference type="OrthoDB" id="4966at2759"/>
<dbReference type="PROSITE" id="PS00860">
    <property type="entry name" value="GTP_CYCLOHYDROL_1_2"/>
    <property type="match status" value="1"/>
</dbReference>
<dbReference type="AlphaFoldDB" id="A0A4U0XN99"/>
<gene>
    <name evidence="13" type="ORF">B0A49_01692</name>
</gene>
<dbReference type="PANTHER" id="PTHR11109">
    <property type="entry name" value="GTP CYCLOHYDROLASE I"/>
    <property type="match status" value="1"/>
</dbReference>
<dbReference type="GO" id="GO:0008270">
    <property type="term" value="F:zinc ion binding"/>
    <property type="evidence" value="ECO:0007669"/>
    <property type="project" value="TreeGrafter"/>
</dbReference>
<feature type="region of interest" description="Disordered" evidence="11">
    <location>
        <begin position="1"/>
        <end position="150"/>
    </location>
</feature>
<name>A0A4U0XN99_9PEZI</name>
<dbReference type="InterPro" id="IPR043133">
    <property type="entry name" value="GTP-CH-I_C/QueF"/>
</dbReference>
<dbReference type="Gene3D" id="3.30.1130.10">
    <property type="match status" value="1"/>
</dbReference>
<evidence type="ECO:0000256" key="2">
    <source>
        <dbReference type="ARBA" id="ARBA00005080"/>
    </source>
</evidence>
<feature type="compositionally biased region" description="Basic and acidic residues" evidence="11">
    <location>
        <begin position="411"/>
        <end position="420"/>
    </location>
</feature>
<dbReference type="GO" id="GO:0005737">
    <property type="term" value="C:cytoplasm"/>
    <property type="evidence" value="ECO:0007669"/>
    <property type="project" value="TreeGrafter"/>
</dbReference>
<dbReference type="EMBL" id="NAJN01000126">
    <property type="protein sequence ID" value="TKA78800.1"/>
    <property type="molecule type" value="Genomic_DNA"/>
</dbReference>
<evidence type="ECO:0000313" key="14">
    <source>
        <dbReference type="Proteomes" id="UP000308768"/>
    </source>
</evidence>
<dbReference type="UniPathway" id="UPA00848">
    <property type="reaction ID" value="UER00151"/>
</dbReference>
<dbReference type="GO" id="GO:0006729">
    <property type="term" value="P:tetrahydrobiopterin biosynthetic process"/>
    <property type="evidence" value="ECO:0007669"/>
    <property type="project" value="TreeGrafter"/>
</dbReference>
<feature type="region of interest" description="Disordered" evidence="11">
    <location>
        <begin position="307"/>
        <end position="430"/>
    </location>
</feature>
<dbReference type="PROSITE" id="PS00859">
    <property type="entry name" value="GTP_CYCLOHYDROL_1_1"/>
    <property type="match status" value="1"/>
</dbReference>
<evidence type="ECO:0000256" key="11">
    <source>
        <dbReference type="SAM" id="MobiDB-lite"/>
    </source>
</evidence>
<comment type="catalytic activity">
    <reaction evidence="1">
        <text>GTP + H2O = 7,8-dihydroneopterin 3'-triphosphate + formate + H(+)</text>
        <dbReference type="Rhea" id="RHEA:17473"/>
        <dbReference type="ChEBI" id="CHEBI:15377"/>
        <dbReference type="ChEBI" id="CHEBI:15378"/>
        <dbReference type="ChEBI" id="CHEBI:15740"/>
        <dbReference type="ChEBI" id="CHEBI:37565"/>
        <dbReference type="ChEBI" id="CHEBI:58462"/>
        <dbReference type="EC" id="3.5.4.16"/>
    </reaction>
</comment>
<dbReference type="EC" id="3.5.4.16" evidence="4"/>
<dbReference type="NCBIfam" id="NF006826">
    <property type="entry name" value="PRK09347.1-3"/>
    <property type="match status" value="1"/>
</dbReference>
<dbReference type="InterPro" id="IPR043134">
    <property type="entry name" value="GTP-CH-I_N"/>
</dbReference>
<keyword evidence="7" id="KW-0378">Hydrolase</keyword>
<dbReference type="InterPro" id="IPR020602">
    <property type="entry name" value="GTP_CycHdrlase_I_dom"/>
</dbReference>
<evidence type="ECO:0000256" key="10">
    <source>
        <dbReference type="ARBA" id="ARBA00030854"/>
    </source>
</evidence>
<dbReference type="Proteomes" id="UP000308768">
    <property type="component" value="Unassembled WGS sequence"/>
</dbReference>
<dbReference type="GO" id="GO:0005525">
    <property type="term" value="F:GTP binding"/>
    <property type="evidence" value="ECO:0007669"/>
    <property type="project" value="UniProtKB-KW"/>
</dbReference>
<dbReference type="FunFam" id="3.30.1130.10:FF:000001">
    <property type="entry name" value="GTP cyclohydrolase 1"/>
    <property type="match status" value="1"/>
</dbReference>
<dbReference type="Gene3D" id="1.10.286.10">
    <property type="match status" value="1"/>
</dbReference>
<dbReference type="NCBIfam" id="TIGR00063">
    <property type="entry name" value="folE"/>
    <property type="match status" value="1"/>
</dbReference>
<evidence type="ECO:0000313" key="13">
    <source>
        <dbReference type="EMBL" id="TKA78800.1"/>
    </source>
</evidence>
<evidence type="ECO:0000256" key="8">
    <source>
        <dbReference type="ARBA" id="ARBA00022909"/>
    </source>
</evidence>
<keyword evidence="9" id="KW-0342">GTP-binding</keyword>
<keyword evidence="14" id="KW-1185">Reference proteome</keyword>
<sequence>MSSPYIGQLKPTLRQPLRSMDLSSPEGRLKPSALPSHLTNGHSPLHASESSDNRDRENTLASIKSSMGPRRQPIDLDAPIGYFPNGHVPRSNITAHPRPTRPTRPHINGLDEHARDPRDEAPPPPTPVLTSRSASPYTQNPTIDFDGLSWPSLGTRERLEATPEEAKARLDKLAGAISTILECIGEDPDREGLHATPERYAKAMMFFTKGYEENLRDIVNKAVFHEDHDELVIVKDIEVFSLCEHHLVPFSGKMHIGYIPQGRVLGLSKFARIAEMFSRRLQVQERLTKQVALAIEAVLQPLGVASVTSHHPTKEKTPTGRVNVKMDEQESTQAGSSPEDAPNVPSPQNDAASADSLHVPERVAPPGIAPPLNFSPSKGNLHKRRASTSISRSPPKSHVEGFPPFPHKHQRLNDDHDQDQQRPPTPTSPTATLARLSLSSAAILPEPTTSRNTSFSLFSAFLAHSELILLLSRHLTVDALVALYAISKPFHYLLNSHYTTYILASARAHSPDAEAIFPFKAYGPLCIVDPARRPNVERPGEVRKVPSFRWLRMVVFRERVVSDIIALLAQQGHRLPVSTARAALKKCWFLMDIPTNAGRIGLLHNTAYFAAGDLFGLTMLFLKLDMRFTDPVDGAGGERRLRNFLLAERSLSALHAVLAGGALTSSLQMLRLFVRHAYRPPAAHTAAGLSILGVPANEVGRAGFEGWGLGRERLLRPDELVMREGVRRGLGLQKQWLDMMTWGYVDPVSLEEVPAVWKEGTEEEEERGVRGLVGEM</sequence>
<reference evidence="13 14" key="1">
    <citation type="submission" date="2017-03" db="EMBL/GenBank/DDBJ databases">
        <title>Genomes of endolithic fungi from Antarctica.</title>
        <authorList>
            <person name="Coleine C."/>
            <person name="Masonjones S."/>
            <person name="Stajich J.E."/>
        </authorList>
    </citation>
    <scope>NUCLEOTIDE SEQUENCE [LARGE SCALE GENOMIC DNA]</scope>
    <source>
        <strain evidence="13 14">CCFEE 5187</strain>
    </source>
</reference>
<dbReference type="GO" id="GO:0003934">
    <property type="term" value="F:GTP cyclohydrolase I activity"/>
    <property type="evidence" value="ECO:0007669"/>
    <property type="project" value="UniProtKB-EC"/>
</dbReference>
<comment type="pathway">
    <text evidence="2">Cofactor biosynthesis; 7,8-dihydroneopterin triphosphate biosynthesis; 7,8-dihydroneopterin triphosphate from GTP: step 1/1.</text>
</comment>
<evidence type="ECO:0000256" key="3">
    <source>
        <dbReference type="ARBA" id="ARBA00008085"/>
    </source>
</evidence>
<dbReference type="GO" id="GO:0046654">
    <property type="term" value="P:tetrahydrofolate biosynthetic process"/>
    <property type="evidence" value="ECO:0007669"/>
    <property type="project" value="InterPro"/>
</dbReference>
<evidence type="ECO:0000256" key="5">
    <source>
        <dbReference type="ARBA" id="ARBA00017272"/>
    </source>
</evidence>
<accession>A0A4U0XN99</accession>
<dbReference type="FunFam" id="1.10.286.10:FF:000003">
    <property type="entry name" value="GTP cyclohydrolase 1"/>
    <property type="match status" value="1"/>
</dbReference>
<comment type="similarity">
    <text evidence="3">Belongs to the GTP cyclohydrolase I family.</text>
</comment>
<dbReference type="SUPFAM" id="SSF55620">
    <property type="entry name" value="Tetrahydrobiopterin biosynthesis enzymes-like"/>
    <property type="match status" value="1"/>
</dbReference>
<evidence type="ECO:0000259" key="12">
    <source>
        <dbReference type="Pfam" id="PF01227"/>
    </source>
</evidence>
<organism evidence="13 14">
    <name type="scientific">Cryomyces minteri</name>
    <dbReference type="NCBI Taxonomy" id="331657"/>
    <lineage>
        <taxon>Eukaryota</taxon>
        <taxon>Fungi</taxon>
        <taxon>Dikarya</taxon>
        <taxon>Ascomycota</taxon>
        <taxon>Pezizomycotina</taxon>
        <taxon>Dothideomycetes</taxon>
        <taxon>Dothideomycetes incertae sedis</taxon>
        <taxon>Cryomyces</taxon>
    </lineage>
</organism>
<dbReference type="NCBIfam" id="NF006825">
    <property type="entry name" value="PRK09347.1-2"/>
    <property type="match status" value="1"/>
</dbReference>
<dbReference type="STRING" id="331657.A0A4U0XN99"/>
<dbReference type="InterPro" id="IPR001474">
    <property type="entry name" value="GTP_CycHdrlase_I"/>
</dbReference>
<dbReference type="PANTHER" id="PTHR11109:SF7">
    <property type="entry name" value="GTP CYCLOHYDROLASE 1"/>
    <property type="match status" value="1"/>
</dbReference>
<evidence type="ECO:0000256" key="9">
    <source>
        <dbReference type="ARBA" id="ARBA00023134"/>
    </source>
</evidence>
<evidence type="ECO:0000256" key="7">
    <source>
        <dbReference type="ARBA" id="ARBA00022801"/>
    </source>
</evidence>
<dbReference type="GO" id="GO:0046656">
    <property type="term" value="P:folic acid biosynthetic process"/>
    <property type="evidence" value="ECO:0007669"/>
    <property type="project" value="UniProtKB-KW"/>
</dbReference>
<keyword evidence="6" id="KW-0547">Nucleotide-binding</keyword>
<feature type="compositionally biased region" description="Basic and acidic residues" evidence="11">
    <location>
        <begin position="109"/>
        <end position="121"/>
    </location>
</feature>
<proteinExistence type="inferred from homology"/>
<evidence type="ECO:0000256" key="1">
    <source>
        <dbReference type="ARBA" id="ARBA00001052"/>
    </source>
</evidence>
<feature type="compositionally biased region" description="Polar residues" evidence="11">
    <location>
        <begin position="128"/>
        <end position="142"/>
    </location>
</feature>
<dbReference type="Pfam" id="PF01227">
    <property type="entry name" value="GTP_cyclohydroI"/>
    <property type="match status" value="1"/>
</dbReference>
<protein>
    <recommendedName>
        <fullName evidence="5">GTP cyclohydrolase 1</fullName>
        <ecNumber evidence="4">3.5.4.16</ecNumber>
    </recommendedName>
    <alternativeName>
        <fullName evidence="10">GTP cyclohydrolase I</fullName>
    </alternativeName>
</protein>
<dbReference type="InterPro" id="IPR018234">
    <property type="entry name" value="GTP_CycHdrlase_I_CS"/>
</dbReference>
<feature type="compositionally biased region" description="Basic and acidic residues" evidence="11">
    <location>
        <begin position="312"/>
        <end position="328"/>
    </location>
</feature>
<keyword evidence="8" id="KW-0289">Folate biosynthesis</keyword>
<evidence type="ECO:0000256" key="6">
    <source>
        <dbReference type="ARBA" id="ARBA00022741"/>
    </source>
</evidence>
<comment type="caution">
    <text evidence="13">The sequence shown here is derived from an EMBL/GenBank/DDBJ whole genome shotgun (WGS) entry which is preliminary data.</text>
</comment>
<feature type="compositionally biased region" description="Basic and acidic residues" evidence="11">
    <location>
        <begin position="49"/>
        <end position="58"/>
    </location>
</feature>